<reference evidence="2" key="1">
    <citation type="submission" date="2024-06" db="EMBL/GenBank/DDBJ databases">
        <title>Methylostella associata gen. nov., sp. nov., a novel Ancalomicrobiaceae-affiliated facultatively methylotrophic bacteria that feed on methanotrophs of the genus Methylococcus.</title>
        <authorList>
            <person name="Saltykova V."/>
            <person name="Danilova O.V."/>
            <person name="Oshkin I.Y."/>
            <person name="Belova S.E."/>
            <person name="Pimenov N.V."/>
            <person name="Dedysh S.N."/>
        </authorList>
    </citation>
    <scope>NUCLEOTIDE SEQUENCE</scope>
    <source>
        <strain evidence="2">S20</strain>
    </source>
</reference>
<sequence>MAERPDGLHGTSWTARLRNSFITGVVVAGPLAITVYLAKSFLEWVDATVKPMVPAAWNPDSYLPFALPGFGLVVALLGFTMLGALMASLLGRTMLSYGEQLVDRMPFVRPVYKTLKQVFETFVANKEQSFRQVGLIEWPRPGIWSIVFVAGPVRGEIARRIGEARAARLAEAERLMSAQATEPDNVPEDVGTASGALGADGSTAEDDVLAVFIPTTPNPTGGYLMFLPAADVTILGMSVEDAAKFVISGGIVAPEGRGASEAVAAPSAPPEHGSAS</sequence>
<protein>
    <submittedName>
        <fullName evidence="2">DUF502 domain-containing protein</fullName>
    </submittedName>
</protein>
<evidence type="ECO:0000313" key="2">
    <source>
        <dbReference type="EMBL" id="XBY46173.1"/>
    </source>
</evidence>
<dbReference type="PANTHER" id="PTHR31876:SF26">
    <property type="entry name" value="PROTEIN LIKE COV 2"/>
    <property type="match status" value="1"/>
</dbReference>
<dbReference type="KEGG" id="mflg:ABS361_08070"/>
<evidence type="ECO:0000256" key="1">
    <source>
        <dbReference type="SAM" id="Phobius"/>
    </source>
</evidence>
<dbReference type="PANTHER" id="PTHR31876">
    <property type="entry name" value="COV-LIKE PROTEIN 1"/>
    <property type="match status" value="1"/>
</dbReference>
<proteinExistence type="predicted"/>
<keyword evidence="1" id="KW-0812">Transmembrane</keyword>
<dbReference type="InterPro" id="IPR007462">
    <property type="entry name" value="COV1-like"/>
</dbReference>
<name>A0AAU7XH37_9HYPH</name>
<keyword evidence="1" id="KW-1133">Transmembrane helix</keyword>
<dbReference type="Pfam" id="PF04367">
    <property type="entry name" value="DUF502"/>
    <property type="match status" value="1"/>
</dbReference>
<accession>A0AAU7XH37</accession>
<keyword evidence="1" id="KW-0472">Membrane</keyword>
<feature type="transmembrane region" description="Helical" evidence="1">
    <location>
        <begin position="62"/>
        <end position="90"/>
    </location>
</feature>
<dbReference type="RefSeq" id="WP_407051270.1">
    <property type="nucleotide sequence ID" value="NZ_CP158568.1"/>
</dbReference>
<dbReference type="EMBL" id="CP158568">
    <property type="protein sequence ID" value="XBY46173.1"/>
    <property type="molecule type" value="Genomic_DNA"/>
</dbReference>
<organism evidence="2">
    <name type="scientific">Methyloraptor flagellatus</name>
    <dbReference type="NCBI Taxonomy" id="3162530"/>
    <lineage>
        <taxon>Bacteria</taxon>
        <taxon>Pseudomonadati</taxon>
        <taxon>Pseudomonadota</taxon>
        <taxon>Alphaproteobacteria</taxon>
        <taxon>Hyphomicrobiales</taxon>
        <taxon>Ancalomicrobiaceae</taxon>
        <taxon>Methyloraptor</taxon>
    </lineage>
</organism>
<feature type="transmembrane region" description="Helical" evidence="1">
    <location>
        <begin position="21"/>
        <end position="42"/>
    </location>
</feature>
<dbReference type="AlphaFoldDB" id="A0AAU7XH37"/>
<gene>
    <name evidence="2" type="ORF">ABS361_08070</name>
</gene>